<dbReference type="EMBL" id="FTOU01000031">
    <property type="protein sequence ID" value="SIT17452.1"/>
    <property type="molecule type" value="Genomic_DNA"/>
</dbReference>
<sequence length="207" mass="23329">MIVCVSWFGRFISRAMTSPVNRPCEDRSTRPGNLGRVDLFYQTSASPKKCAGGRDNLQDTCRYARSKRGLEAAGIGRSKGGLTTKIHAVVDALGLPVRFTITPRHWGDCPQAQGLIDGLSGVGHVIMDADYLRDFIADELDATAHIKRNPTRREDRPIDWTLYKERHLIECFFNRIKRFRRIALRCEKTISSFKASVDLACAMAWLV</sequence>
<dbReference type="Pfam" id="PF01609">
    <property type="entry name" value="DDE_Tnp_1"/>
    <property type="match status" value="1"/>
</dbReference>
<organism evidence="2 3">
    <name type="scientific">Paracoccus saliphilus</name>
    <dbReference type="NCBI Taxonomy" id="405559"/>
    <lineage>
        <taxon>Bacteria</taxon>
        <taxon>Pseudomonadati</taxon>
        <taxon>Pseudomonadota</taxon>
        <taxon>Alphaproteobacteria</taxon>
        <taxon>Rhodobacterales</taxon>
        <taxon>Paracoccaceae</taxon>
        <taxon>Paracoccus</taxon>
    </lineage>
</organism>
<dbReference type="PANTHER" id="PTHR30007">
    <property type="entry name" value="PHP DOMAIN PROTEIN"/>
    <property type="match status" value="1"/>
</dbReference>
<dbReference type="GO" id="GO:0003677">
    <property type="term" value="F:DNA binding"/>
    <property type="evidence" value="ECO:0007669"/>
    <property type="project" value="InterPro"/>
</dbReference>
<dbReference type="GO" id="GO:0004803">
    <property type="term" value="F:transposase activity"/>
    <property type="evidence" value="ECO:0007669"/>
    <property type="project" value="InterPro"/>
</dbReference>
<dbReference type="NCBIfam" id="NF033580">
    <property type="entry name" value="transpos_IS5_3"/>
    <property type="match status" value="1"/>
</dbReference>
<comment type="caution">
    <text evidence="2">The sequence shown here is derived from an EMBL/GenBank/DDBJ whole genome shotgun (WGS) entry which is preliminary data.</text>
</comment>
<dbReference type="InterPro" id="IPR002559">
    <property type="entry name" value="Transposase_11"/>
</dbReference>
<reference evidence="2 3" key="1">
    <citation type="submission" date="2017-01" db="EMBL/GenBank/DDBJ databases">
        <authorList>
            <person name="Varghese N."/>
            <person name="Submissions S."/>
        </authorList>
    </citation>
    <scope>NUCLEOTIDE SEQUENCE [LARGE SCALE GENOMIC DNA]</scope>
    <source>
        <strain evidence="2 3">DSM 18447</strain>
    </source>
</reference>
<gene>
    <name evidence="2" type="ORF">SAMN05421772_13115</name>
</gene>
<evidence type="ECO:0000259" key="1">
    <source>
        <dbReference type="Pfam" id="PF01609"/>
    </source>
</evidence>
<name>A0AA45W8L2_9RHOB</name>
<dbReference type="Proteomes" id="UP000186216">
    <property type="component" value="Unassembled WGS sequence"/>
</dbReference>
<dbReference type="AlphaFoldDB" id="A0AA45W8L2"/>
<protein>
    <submittedName>
        <fullName evidence="2">Transposase</fullName>
    </submittedName>
</protein>
<evidence type="ECO:0000313" key="2">
    <source>
        <dbReference type="EMBL" id="SIT17452.1"/>
    </source>
</evidence>
<dbReference type="GO" id="GO:0006313">
    <property type="term" value="P:DNA transposition"/>
    <property type="evidence" value="ECO:0007669"/>
    <property type="project" value="InterPro"/>
</dbReference>
<evidence type="ECO:0000313" key="3">
    <source>
        <dbReference type="Proteomes" id="UP000186216"/>
    </source>
</evidence>
<accession>A0AA45W8L2</accession>
<feature type="domain" description="Transposase IS4-like" evidence="1">
    <location>
        <begin position="76"/>
        <end position="202"/>
    </location>
</feature>
<proteinExistence type="predicted"/>
<dbReference type="PANTHER" id="PTHR30007:SF1">
    <property type="entry name" value="BLR1914 PROTEIN"/>
    <property type="match status" value="1"/>
</dbReference>